<organism evidence="1 2">
    <name type="scientific">Ovis ammon polii</name>
    <dbReference type="NCBI Taxonomy" id="230172"/>
    <lineage>
        <taxon>Eukaryota</taxon>
        <taxon>Metazoa</taxon>
        <taxon>Chordata</taxon>
        <taxon>Craniata</taxon>
        <taxon>Vertebrata</taxon>
        <taxon>Euteleostomi</taxon>
        <taxon>Mammalia</taxon>
        <taxon>Eutheria</taxon>
        <taxon>Laurasiatheria</taxon>
        <taxon>Artiodactyla</taxon>
        <taxon>Ruminantia</taxon>
        <taxon>Pecora</taxon>
        <taxon>Bovidae</taxon>
        <taxon>Caprinae</taxon>
        <taxon>Ovis</taxon>
    </lineage>
</organism>
<proteinExistence type="predicted"/>
<reference evidence="1" key="1">
    <citation type="submission" date="2022-03" db="EMBL/GenBank/DDBJ databases">
        <title>Genomic analyses of argali, domestic sheep and their hybrids provide insights into chromosomal evolution, heterosis and genetic basis of agronomic traits.</title>
        <authorList>
            <person name="Li M."/>
        </authorList>
    </citation>
    <scope>NUCLEOTIDE SEQUENCE</scope>
    <source>
        <strain evidence="1">CAU-MHL-2022a</strain>
        <tissue evidence="1">Skin</tissue>
    </source>
</reference>
<dbReference type="AlphaFoldDB" id="A0AAD4TNM8"/>
<evidence type="ECO:0000313" key="2">
    <source>
        <dbReference type="Proteomes" id="UP001214576"/>
    </source>
</evidence>
<comment type="caution">
    <text evidence="1">The sequence shown here is derived from an EMBL/GenBank/DDBJ whole genome shotgun (WGS) entry which is preliminary data.</text>
</comment>
<sequence length="198" mass="21246">MCPGGWAMWPVHRSSLCRLALAPCGPRSKNLPAFGLTSSESPKEKGNDVFPPKMCLAALVAAAVCFEVCVARPEFSRVDPADHLAQDFSQCGKGVKCSCKRVTQMLPVQDLGETVLVYGECSFQLIKGPFPIFALININASWEPGLLTVLPRSVRASGFIFVALTVRRPAIGSVLALICGDELRQMTSALGIEKVIPA</sequence>
<name>A0AAD4TNM8_OVIAM</name>
<accession>A0AAD4TNM8</accession>
<protein>
    <submittedName>
        <fullName evidence="1">Uncharacterized protein</fullName>
    </submittedName>
</protein>
<gene>
    <name evidence="1" type="ORF">MG293_019265</name>
</gene>
<dbReference type="Proteomes" id="UP001214576">
    <property type="component" value="Unassembled WGS sequence"/>
</dbReference>
<dbReference type="EMBL" id="JAKZEL010000025">
    <property type="protein sequence ID" value="KAI4530376.1"/>
    <property type="molecule type" value="Genomic_DNA"/>
</dbReference>
<evidence type="ECO:0000313" key="1">
    <source>
        <dbReference type="EMBL" id="KAI4530376.1"/>
    </source>
</evidence>
<keyword evidence="2" id="KW-1185">Reference proteome</keyword>